<sequence length="226" mass="23759">MKKLLFSFLMLTSSILMFAQQMNVSVSGNTVTFTCRVDGSGGTDWTSSPVNLYAYTDVADTTPNGSSSTNVLGGWPGTAMVDDGSGNFSVSVDLATIFSTGTTVNNINFIYNTSNGTGGYYQNPTSGGFATTDGAHATGWSPVTISTLGVSDLVSAKNKSFVAGGKLYTKQAGNLDITVYDMSGKVVNKSQVKSSDSSIDLNVKQRGTYMVKISNGSQTEVVKFIK</sequence>
<dbReference type="Proteomes" id="UP000236738">
    <property type="component" value="Unassembled WGS sequence"/>
</dbReference>
<gene>
    <name evidence="4" type="ORF">SAMN05421847_0792</name>
</gene>
<dbReference type="Gene3D" id="2.60.120.380">
    <property type="match status" value="1"/>
</dbReference>
<feature type="domain" description="Secretion system C-terminal sorting" evidence="3">
    <location>
        <begin position="170"/>
        <end position="225"/>
    </location>
</feature>
<protein>
    <submittedName>
        <fullName evidence="4">Por secretion system C-terminal sorting domain-containing protein</fullName>
    </submittedName>
</protein>
<keyword evidence="5" id="KW-1185">Reference proteome</keyword>
<feature type="signal peptide" evidence="2">
    <location>
        <begin position="1"/>
        <end position="19"/>
    </location>
</feature>
<name>A0A1H5UGU9_9FLAO</name>
<evidence type="ECO:0000313" key="5">
    <source>
        <dbReference type="Proteomes" id="UP000236738"/>
    </source>
</evidence>
<reference evidence="5" key="1">
    <citation type="submission" date="2016-10" db="EMBL/GenBank/DDBJ databases">
        <authorList>
            <person name="Varghese N."/>
            <person name="Submissions S."/>
        </authorList>
    </citation>
    <scope>NUCLEOTIDE SEQUENCE [LARGE SCALE GENOMIC DNA]</scope>
    <source>
        <strain evidence="5">DSM 21580</strain>
    </source>
</reference>
<evidence type="ECO:0000259" key="3">
    <source>
        <dbReference type="Pfam" id="PF18962"/>
    </source>
</evidence>
<dbReference type="InterPro" id="IPR026444">
    <property type="entry name" value="Secre_tail"/>
</dbReference>
<dbReference type="OrthoDB" id="1239229at2"/>
<organism evidence="4 5">
    <name type="scientific">Halpernia humi</name>
    <dbReference type="NCBI Taxonomy" id="493375"/>
    <lineage>
        <taxon>Bacteria</taxon>
        <taxon>Pseudomonadati</taxon>
        <taxon>Bacteroidota</taxon>
        <taxon>Flavobacteriia</taxon>
        <taxon>Flavobacteriales</taxon>
        <taxon>Weeksellaceae</taxon>
        <taxon>Chryseobacterium group</taxon>
        <taxon>Halpernia</taxon>
    </lineage>
</organism>
<dbReference type="NCBIfam" id="TIGR04183">
    <property type="entry name" value="Por_Secre_tail"/>
    <property type="match status" value="1"/>
</dbReference>
<evidence type="ECO:0000256" key="1">
    <source>
        <dbReference type="ARBA" id="ARBA00022729"/>
    </source>
</evidence>
<evidence type="ECO:0000313" key="4">
    <source>
        <dbReference type="EMBL" id="SEF74275.1"/>
    </source>
</evidence>
<evidence type="ECO:0000256" key="2">
    <source>
        <dbReference type="SAM" id="SignalP"/>
    </source>
</evidence>
<dbReference type="Pfam" id="PF18962">
    <property type="entry name" value="Por_Secre_tail"/>
    <property type="match status" value="1"/>
</dbReference>
<feature type="chain" id="PRO_5009286203" evidence="2">
    <location>
        <begin position="20"/>
        <end position="226"/>
    </location>
</feature>
<dbReference type="AlphaFoldDB" id="A0A1H5UGU9"/>
<dbReference type="EMBL" id="FNUS01000001">
    <property type="protein sequence ID" value="SEF74275.1"/>
    <property type="molecule type" value="Genomic_DNA"/>
</dbReference>
<keyword evidence="1 2" id="KW-0732">Signal</keyword>
<accession>A0A1H5UGU9</accession>
<proteinExistence type="predicted"/>
<dbReference type="RefSeq" id="WP_103912778.1">
    <property type="nucleotide sequence ID" value="NZ_FNUS01000001.1"/>
</dbReference>